<dbReference type="EMBL" id="CAJNOC010008735">
    <property type="protein sequence ID" value="CAF1119956.1"/>
    <property type="molecule type" value="Genomic_DNA"/>
</dbReference>
<comment type="caution">
    <text evidence="1">The sequence shown here is derived from an EMBL/GenBank/DDBJ whole genome shotgun (WGS) entry which is preliminary data.</text>
</comment>
<gene>
    <name evidence="1" type="ORF">OXX778_LOCUS21999</name>
</gene>
<organism evidence="1 2">
    <name type="scientific">Brachionus calyciflorus</name>
    <dbReference type="NCBI Taxonomy" id="104777"/>
    <lineage>
        <taxon>Eukaryota</taxon>
        <taxon>Metazoa</taxon>
        <taxon>Spiralia</taxon>
        <taxon>Gnathifera</taxon>
        <taxon>Rotifera</taxon>
        <taxon>Eurotatoria</taxon>
        <taxon>Monogononta</taxon>
        <taxon>Pseudotrocha</taxon>
        <taxon>Ploima</taxon>
        <taxon>Brachionidae</taxon>
        <taxon>Brachionus</taxon>
    </lineage>
</organism>
<evidence type="ECO:0000313" key="1">
    <source>
        <dbReference type="EMBL" id="CAF1119956.1"/>
    </source>
</evidence>
<reference evidence="1" key="1">
    <citation type="submission" date="2021-02" db="EMBL/GenBank/DDBJ databases">
        <authorList>
            <person name="Nowell W R."/>
        </authorList>
    </citation>
    <scope>NUCLEOTIDE SEQUENCE</scope>
    <source>
        <strain evidence="1">Ploen Becks lab</strain>
    </source>
</reference>
<proteinExistence type="predicted"/>
<evidence type="ECO:0000313" key="2">
    <source>
        <dbReference type="Proteomes" id="UP000663879"/>
    </source>
</evidence>
<accession>A0A814QIH0</accession>
<protein>
    <submittedName>
        <fullName evidence="1">Uncharacterized protein</fullName>
    </submittedName>
</protein>
<dbReference type="AlphaFoldDB" id="A0A814QIH0"/>
<feature type="non-terminal residue" evidence="1">
    <location>
        <position position="1"/>
    </location>
</feature>
<keyword evidence="2" id="KW-1185">Reference proteome</keyword>
<dbReference type="Proteomes" id="UP000663879">
    <property type="component" value="Unassembled WGS sequence"/>
</dbReference>
<name>A0A814QIH0_9BILA</name>
<sequence length="239" mass="28055">SIESIWNKAKLYLRKVQGISRVYLQSYFDQFTWVQNKSLTRVGTFSAILDTISKVYPANKLQLKENLNSELDLDFEKESGDLIRVEEGEEIDKTDVEDGNISDFVDCNKTRFEENADIDVPFISNLNLENFKESVHMILKNIDNNFYLRFSNSLSIDQRKIVYEICKLYNILFQERGTRYKVIYVFKNSSPDKISDKADDMFKNMARLEISRDNHVEDVLDQEKLKKSIKKNKLDINCN</sequence>